<evidence type="ECO:0000313" key="5">
    <source>
        <dbReference type="Proteomes" id="UP001499988"/>
    </source>
</evidence>
<name>A0ABP9EDU5_9GAMM</name>
<evidence type="ECO:0000256" key="3">
    <source>
        <dbReference type="ARBA" id="ARBA00023237"/>
    </source>
</evidence>
<keyword evidence="3" id="KW-0998">Cell outer membrane</keyword>
<reference evidence="5" key="1">
    <citation type="journal article" date="2019" name="Int. J. Syst. Evol. Microbiol.">
        <title>The Global Catalogue of Microorganisms (GCM) 10K type strain sequencing project: providing services to taxonomists for standard genome sequencing and annotation.</title>
        <authorList>
            <consortium name="The Broad Institute Genomics Platform"/>
            <consortium name="The Broad Institute Genome Sequencing Center for Infectious Disease"/>
            <person name="Wu L."/>
            <person name="Ma J."/>
        </authorList>
    </citation>
    <scope>NUCLEOTIDE SEQUENCE [LARGE SCALE GENOMIC DNA]</scope>
    <source>
        <strain evidence="5">JCM 18401</strain>
    </source>
</reference>
<accession>A0ABP9EDU5</accession>
<protein>
    <recommendedName>
        <fullName evidence="6">Phosphate-selective porin O and P</fullName>
    </recommendedName>
</protein>
<dbReference type="SUPFAM" id="SSF56935">
    <property type="entry name" value="Porins"/>
    <property type="match status" value="1"/>
</dbReference>
<comment type="caution">
    <text evidence="4">The sequence shown here is derived from an EMBL/GenBank/DDBJ whole genome shotgun (WGS) entry which is preliminary data.</text>
</comment>
<evidence type="ECO:0008006" key="6">
    <source>
        <dbReference type="Google" id="ProtNLM"/>
    </source>
</evidence>
<evidence type="ECO:0000313" key="4">
    <source>
        <dbReference type="EMBL" id="GAA4874165.1"/>
    </source>
</evidence>
<dbReference type="EMBL" id="BAABJZ010000006">
    <property type="protein sequence ID" value="GAA4874165.1"/>
    <property type="molecule type" value="Genomic_DNA"/>
</dbReference>
<dbReference type="Proteomes" id="UP001499988">
    <property type="component" value="Unassembled WGS sequence"/>
</dbReference>
<gene>
    <name evidence="4" type="ORF">GCM10023333_03800</name>
</gene>
<keyword evidence="5" id="KW-1185">Reference proteome</keyword>
<proteinExistence type="predicted"/>
<evidence type="ECO:0000256" key="1">
    <source>
        <dbReference type="ARBA" id="ARBA00004442"/>
    </source>
</evidence>
<sequence length="340" mass="38740">MTGSDSTSYQLQEALANASWRFHPQWRLQGQAIYRRMGNLTEDETLGIDYLNLEYRAPLANGTVSAELGRFKSDGGFYSSGRDSAFSRPTILLPQSIYPEGLRDASLRLDGLRLKGNHGLGEQPLSWSLSYGESDLGDDFSRQLYGTDTQDIDSDYTFIARLGWVPAESWELSASYQRSRTDTTGIAPFGPPVVTTSSSKVTAWLAGARYMNARWEWVAEAQRYTTDNARGEQTAIGGYLQGGYLIRDSLSAKLRYDIYYSDKEDRDGDRFVERGREPWRAWGKDLTAALSWQWNSQWQVSVEWHLVEGTAWVTPLISSSSLGEEHWQLWMLQLAYQWRW</sequence>
<dbReference type="InterPro" id="IPR036942">
    <property type="entry name" value="Beta-barrel_TonB_sf"/>
</dbReference>
<keyword evidence="2" id="KW-0472">Membrane</keyword>
<evidence type="ECO:0000256" key="2">
    <source>
        <dbReference type="ARBA" id="ARBA00023136"/>
    </source>
</evidence>
<dbReference type="Gene3D" id="2.40.170.20">
    <property type="entry name" value="TonB-dependent receptor, beta-barrel domain"/>
    <property type="match status" value="1"/>
</dbReference>
<organism evidence="4 5">
    <name type="scientific">Ferrimonas pelagia</name>
    <dbReference type="NCBI Taxonomy" id="1177826"/>
    <lineage>
        <taxon>Bacteria</taxon>
        <taxon>Pseudomonadati</taxon>
        <taxon>Pseudomonadota</taxon>
        <taxon>Gammaproteobacteria</taxon>
        <taxon>Alteromonadales</taxon>
        <taxon>Ferrimonadaceae</taxon>
        <taxon>Ferrimonas</taxon>
    </lineage>
</organism>
<dbReference type="RefSeq" id="WP_345332821.1">
    <property type="nucleotide sequence ID" value="NZ_BAABJZ010000006.1"/>
</dbReference>
<comment type="subcellular location">
    <subcellularLocation>
        <location evidence="1">Cell outer membrane</location>
    </subcellularLocation>
</comment>